<evidence type="ECO:0000313" key="3">
    <source>
        <dbReference type="Proteomes" id="UP000575068"/>
    </source>
</evidence>
<reference evidence="2 3" key="1">
    <citation type="submission" date="2020-08" db="EMBL/GenBank/DDBJ databases">
        <title>Genomic Encyclopedia of Type Strains, Phase IV (KMG-IV): sequencing the most valuable type-strain genomes for metagenomic binning, comparative biology and taxonomic classification.</title>
        <authorList>
            <person name="Goeker M."/>
        </authorList>
    </citation>
    <scope>NUCLEOTIDE SEQUENCE [LARGE SCALE GENOMIC DNA]</scope>
    <source>
        <strain evidence="2 3">DSM 7465</strain>
    </source>
</reference>
<keyword evidence="3" id="KW-1185">Reference proteome</keyword>
<dbReference type="EMBL" id="JACHOV010000010">
    <property type="protein sequence ID" value="MBB4642320.1"/>
    <property type="molecule type" value="Genomic_DNA"/>
</dbReference>
<dbReference type="RefSeq" id="WP_184476290.1">
    <property type="nucleotide sequence ID" value="NZ_JACHOV010000010.1"/>
</dbReference>
<protein>
    <recommendedName>
        <fullName evidence="4">DUF2336 domain-containing protein</fullName>
    </recommendedName>
</protein>
<sequence length="373" mass="41102">MTARNHQPNGGGAAQSNGVFAPGGHDAAHLSRHLLDLTDLFRANDRKMPDAMVTEMRRHLEGCVTTVETGMLLALRTKAGEVASLLPDAVETLGHGYSWRTLQLHPALASPELVSHMRHRACISILARNGGSLAVDGPAESSLSWLLDDPDRAIADTALALFLTENRWAEPDQEFVLVRADVPAEIYSDLIWTIAAILAGALTRTGIASSRKIDTLLGEIGISMLRQYDEEKGPFALAAKLARLIRDRRDVAESQTQALRQQRYLLLMAFVSLKQDVPMDRLFALLCSEDPELLLAIMRRQDMEGEEASRLLLDLQMVRGDLTDSRLIDLARQYGALDKEQANRESMAVLLPQTYRDKSAMLYGVGLPGRSAK</sequence>
<proteinExistence type="predicted"/>
<gene>
    <name evidence="2" type="ORF">HNQ99_002645</name>
</gene>
<evidence type="ECO:0000256" key="1">
    <source>
        <dbReference type="SAM" id="MobiDB-lite"/>
    </source>
</evidence>
<name>A0A840HXN3_9SPHN</name>
<comment type="caution">
    <text evidence="2">The sequence shown here is derived from an EMBL/GenBank/DDBJ whole genome shotgun (WGS) entry which is preliminary data.</text>
</comment>
<organism evidence="2 3">
    <name type="scientific">Rhizorhapis suberifaciens</name>
    <name type="common">corky root of lettuce</name>
    <dbReference type="NCBI Taxonomy" id="13656"/>
    <lineage>
        <taxon>Bacteria</taxon>
        <taxon>Pseudomonadati</taxon>
        <taxon>Pseudomonadota</taxon>
        <taxon>Alphaproteobacteria</taxon>
        <taxon>Sphingomonadales</taxon>
        <taxon>Sphingomonadaceae</taxon>
        <taxon>Rhizorhapis</taxon>
    </lineage>
</organism>
<evidence type="ECO:0008006" key="4">
    <source>
        <dbReference type="Google" id="ProtNLM"/>
    </source>
</evidence>
<accession>A0A840HXN3</accession>
<dbReference type="Proteomes" id="UP000575068">
    <property type="component" value="Unassembled WGS sequence"/>
</dbReference>
<evidence type="ECO:0000313" key="2">
    <source>
        <dbReference type="EMBL" id="MBB4642320.1"/>
    </source>
</evidence>
<dbReference type="AlphaFoldDB" id="A0A840HXN3"/>
<feature type="region of interest" description="Disordered" evidence="1">
    <location>
        <begin position="1"/>
        <end position="22"/>
    </location>
</feature>
<feature type="compositionally biased region" description="Polar residues" evidence="1">
    <location>
        <begin position="1"/>
        <end position="18"/>
    </location>
</feature>